<dbReference type="GO" id="GO:0006465">
    <property type="term" value="P:signal peptide processing"/>
    <property type="evidence" value="ECO:0007669"/>
    <property type="project" value="TreeGrafter"/>
</dbReference>
<evidence type="ECO:0000256" key="12">
    <source>
        <dbReference type="SAM" id="Phobius"/>
    </source>
</evidence>
<evidence type="ECO:0000256" key="6">
    <source>
        <dbReference type="ARBA" id="ARBA00022792"/>
    </source>
</evidence>
<feature type="transmembrane region" description="Helical" evidence="12">
    <location>
        <begin position="91"/>
        <end position="108"/>
    </location>
</feature>
<evidence type="ECO:0000256" key="8">
    <source>
        <dbReference type="ARBA" id="ARBA00022946"/>
    </source>
</evidence>
<dbReference type="Pfam" id="PF01694">
    <property type="entry name" value="Rhomboid"/>
    <property type="match status" value="1"/>
</dbReference>
<protein>
    <recommendedName>
        <fullName evidence="4">rhomboid protease</fullName>
        <ecNumber evidence="4">3.4.21.105</ecNumber>
    </recommendedName>
</protein>
<evidence type="ECO:0000256" key="5">
    <source>
        <dbReference type="ARBA" id="ARBA00022692"/>
    </source>
</evidence>
<name>A0A7R8YLE0_HERIL</name>
<gene>
    <name evidence="14" type="ORF">HERILL_LOCUS790</name>
</gene>
<evidence type="ECO:0000313" key="15">
    <source>
        <dbReference type="Proteomes" id="UP000594454"/>
    </source>
</evidence>
<proteinExistence type="inferred from homology"/>
<keyword evidence="5 12" id="KW-0812">Transmembrane</keyword>
<dbReference type="Gene3D" id="1.20.1540.10">
    <property type="entry name" value="Rhomboid-like"/>
    <property type="match status" value="1"/>
</dbReference>
<comment type="catalytic activity">
    <reaction evidence="1">
        <text>Cleaves type-1 transmembrane domains using a catalytic dyad composed of serine and histidine that are contributed by different transmembrane domains.</text>
        <dbReference type="EC" id="3.4.21.105"/>
    </reaction>
</comment>
<feature type="domain" description="Peptidase S54 rhomboid" evidence="13">
    <location>
        <begin position="197"/>
        <end position="336"/>
    </location>
</feature>
<dbReference type="OrthoDB" id="10260614at2759"/>
<dbReference type="SUPFAM" id="SSF144091">
    <property type="entry name" value="Rhomboid-like"/>
    <property type="match status" value="1"/>
</dbReference>
<dbReference type="Proteomes" id="UP000594454">
    <property type="component" value="Chromosome 1"/>
</dbReference>
<keyword evidence="9 12" id="KW-1133">Transmembrane helix</keyword>
<comment type="similarity">
    <text evidence="3">Belongs to the peptidase S54 family.</text>
</comment>
<feature type="transmembrane region" description="Helical" evidence="12">
    <location>
        <begin position="210"/>
        <end position="231"/>
    </location>
</feature>
<reference evidence="14 15" key="1">
    <citation type="submission" date="2020-11" db="EMBL/GenBank/DDBJ databases">
        <authorList>
            <person name="Wallbank WR R."/>
            <person name="Pardo Diaz C."/>
            <person name="Kozak K."/>
            <person name="Martin S."/>
            <person name="Jiggins C."/>
            <person name="Moest M."/>
            <person name="Warren A I."/>
            <person name="Generalovic N T."/>
            <person name="Byers J.R.P. K."/>
            <person name="Montejo-Kovacevich G."/>
            <person name="Yen C E."/>
        </authorList>
    </citation>
    <scope>NUCLEOTIDE SEQUENCE [LARGE SCALE GENOMIC DNA]</scope>
</reference>
<dbReference type="EC" id="3.4.21.105" evidence="4"/>
<organism evidence="14 15">
    <name type="scientific">Hermetia illucens</name>
    <name type="common">Black soldier fly</name>
    <dbReference type="NCBI Taxonomy" id="343691"/>
    <lineage>
        <taxon>Eukaryota</taxon>
        <taxon>Metazoa</taxon>
        <taxon>Ecdysozoa</taxon>
        <taxon>Arthropoda</taxon>
        <taxon>Hexapoda</taxon>
        <taxon>Insecta</taxon>
        <taxon>Pterygota</taxon>
        <taxon>Neoptera</taxon>
        <taxon>Endopterygota</taxon>
        <taxon>Diptera</taxon>
        <taxon>Brachycera</taxon>
        <taxon>Stratiomyomorpha</taxon>
        <taxon>Stratiomyidae</taxon>
        <taxon>Hermetiinae</taxon>
        <taxon>Hermetia</taxon>
    </lineage>
</organism>
<evidence type="ECO:0000256" key="2">
    <source>
        <dbReference type="ARBA" id="ARBA00004448"/>
    </source>
</evidence>
<dbReference type="EMBL" id="LR899009">
    <property type="protein sequence ID" value="CAD7077445.1"/>
    <property type="molecule type" value="Genomic_DNA"/>
</dbReference>
<feature type="transmembrane region" description="Helical" evidence="12">
    <location>
        <begin position="159"/>
        <end position="176"/>
    </location>
</feature>
<keyword evidence="8" id="KW-0809">Transit peptide</keyword>
<dbReference type="OMA" id="SHANMLH"/>
<dbReference type="PANTHER" id="PTHR43731:SF14">
    <property type="entry name" value="PRESENILIN-ASSOCIATED RHOMBOID-LIKE PROTEIN, MITOCHONDRIAL"/>
    <property type="match status" value="1"/>
</dbReference>
<evidence type="ECO:0000256" key="1">
    <source>
        <dbReference type="ARBA" id="ARBA00000156"/>
    </source>
</evidence>
<dbReference type="InterPro" id="IPR050925">
    <property type="entry name" value="Rhomboid_protease_S54"/>
</dbReference>
<keyword evidence="6" id="KW-0999">Mitochondrion inner membrane</keyword>
<comment type="subcellular location">
    <subcellularLocation>
        <location evidence="2">Mitochondrion inner membrane</location>
        <topology evidence="2">Multi-pass membrane protein</topology>
    </subcellularLocation>
</comment>
<feature type="transmembrane region" description="Helical" evidence="12">
    <location>
        <begin position="295"/>
        <end position="316"/>
    </location>
</feature>
<dbReference type="InterPro" id="IPR035952">
    <property type="entry name" value="Rhomboid-like_sf"/>
</dbReference>
<evidence type="ECO:0000256" key="9">
    <source>
        <dbReference type="ARBA" id="ARBA00022989"/>
    </source>
</evidence>
<dbReference type="FunFam" id="1.20.1540.10:FF:000005">
    <property type="entry name" value="Presenilins-associated rhomboid-like protein, mitochondrial"/>
    <property type="match status" value="1"/>
</dbReference>
<evidence type="ECO:0000256" key="10">
    <source>
        <dbReference type="ARBA" id="ARBA00023128"/>
    </source>
</evidence>
<keyword evidence="11 12" id="KW-0472">Membrane</keyword>
<feature type="transmembrane region" description="Helical" evidence="12">
    <location>
        <begin position="264"/>
        <end position="283"/>
    </location>
</feature>
<dbReference type="AlphaFoldDB" id="A0A7R8YLE0"/>
<keyword evidence="7" id="KW-0378">Hydrolase</keyword>
<evidence type="ECO:0000259" key="13">
    <source>
        <dbReference type="Pfam" id="PF01694"/>
    </source>
</evidence>
<evidence type="ECO:0000256" key="3">
    <source>
        <dbReference type="ARBA" id="ARBA00009045"/>
    </source>
</evidence>
<feature type="transmembrane region" description="Helical" evidence="12">
    <location>
        <begin position="237"/>
        <end position="257"/>
    </location>
</feature>
<feature type="transmembrane region" description="Helical" evidence="12">
    <location>
        <begin position="323"/>
        <end position="341"/>
    </location>
</feature>
<dbReference type="GO" id="GO:0005743">
    <property type="term" value="C:mitochondrial inner membrane"/>
    <property type="evidence" value="ECO:0007669"/>
    <property type="project" value="UniProtKB-SubCell"/>
</dbReference>
<dbReference type="InParanoid" id="A0A7R8YLE0"/>
<dbReference type="FunCoup" id="A0A7R8YLE0">
    <property type="interactions" value="2465"/>
</dbReference>
<dbReference type="PANTHER" id="PTHR43731">
    <property type="entry name" value="RHOMBOID PROTEASE"/>
    <property type="match status" value="1"/>
</dbReference>
<dbReference type="GO" id="GO:0004252">
    <property type="term" value="F:serine-type endopeptidase activity"/>
    <property type="evidence" value="ECO:0007669"/>
    <property type="project" value="InterPro"/>
</dbReference>
<dbReference type="InterPro" id="IPR022764">
    <property type="entry name" value="Peptidase_S54_rhomboid_dom"/>
</dbReference>
<keyword evidence="10" id="KW-0496">Mitochondrion</keyword>
<evidence type="ECO:0000256" key="11">
    <source>
        <dbReference type="ARBA" id="ARBA00023136"/>
    </source>
</evidence>
<evidence type="ECO:0000313" key="14">
    <source>
        <dbReference type="EMBL" id="CAD7077445.1"/>
    </source>
</evidence>
<accession>A0A7R8YLE0</accession>
<evidence type="ECO:0000256" key="4">
    <source>
        <dbReference type="ARBA" id="ARBA00013039"/>
    </source>
</evidence>
<evidence type="ECO:0000256" key="7">
    <source>
        <dbReference type="ARBA" id="ARBA00022801"/>
    </source>
</evidence>
<keyword evidence="15" id="KW-1185">Reference proteome</keyword>
<sequence length="361" mass="40850">MFCFSQVNRGLGSQFLQNLVKISHIPDGVGTIARSRTWDSMQVYSNFVQCTRRSFIREATRSAQRRQAFRGTLLQGGESPHVPPSRLLKPFIFTVAFGTGSFLAVSVWEYETARGRAKNALKSFSGIPWFKSRVHDKRNKGLLQNVREWWNTLSPGERVFVPICAINLAIFGLWKVPQLNSFMMRYFCSNPAARAVCWPMVLSTFSHYSFLHLLANMYVLHSFIGAAVNAVGREQFLGLYLSAGVLSSFTSYAYKVLTKQMGPSLGASGAIMAVLALVCVAYPHTELSILFLPQFTFSAGSAIKAIMAIDLAGCLFKWKFFDHAAHLGGALFGLFWCQYGIEHLWPKREHFLRYWHQWRSR</sequence>